<dbReference type="SUPFAM" id="SSF46626">
    <property type="entry name" value="Cytochrome c"/>
    <property type="match status" value="1"/>
</dbReference>
<dbReference type="STRING" id="83401.SAMN05421742_1057"/>
<dbReference type="GO" id="GO:0046872">
    <property type="term" value="F:metal ion binding"/>
    <property type="evidence" value="ECO:0007669"/>
    <property type="project" value="UniProtKB-KW"/>
</dbReference>
<evidence type="ECO:0000259" key="7">
    <source>
        <dbReference type="PROSITE" id="PS51007"/>
    </source>
</evidence>
<dbReference type="InterPro" id="IPR009056">
    <property type="entry name" value="Cyt_c-like_dom"/>
</dbReference>
<dbReference type="GO" id="GO:0020037">
    <property type="term" value="F:heme binding"/>
    <property type="evidence" value="ECO:0007669"/>
    <property type="project" value="InterPro"/>
</dbReference>
<accession>A0A1G8AIS8</accession>
<dbReference type="RefSeq" id="WP_092618397.1">
    <property type="nucleotide sequence ID" value="NZ_FNCV01000005.1"/>
</dbReference>
<gene>
    <name evidence="8" type="ORF">SAMN05421742_1057</name>
</gene>
<evidence type="ECO:0000313" key="8">
    <source>
        <dbReference type="EMBL" id="SDH20838.1"/>
    </source>
</evidence>
<keyword evidence="6" id="KW-0732">Signal</keyword>
<reference evidence="9" key="1">
    <citation type="submission" date="2016-10" db="EMBL/GenBank/DDBJ databases">
        <authorList>
            <person name="Varghese N."/>
            <person name="Submissions S."/>
        </authorList>
    </citation>
    <scope>NUCLEOTIDE SEQUENCE [LARGE SCALE GENOMIC DNA]</scope>
    <source>
        <strain evidence="9">930I</strain>
    </source>
</reference>
<dbReference type="Pfam" id="PF09086">
    <property type="entry name" value="DUF1924"/>
    <property type="match status" value="1"/>
</dbReference>
<keyword evidence="1 4" id="KW-0349">Heme</keyword>
<feature type="compositionally biased region" description="Polar residues" evidence="5">
    <location>
        <begin position="77"/>
        <end position="88"/>
    </location>
</feature>
<organism evidence="8 9">
    <name type="scientific">Roseospirillum parvum</name>
    <dbReference type="NCBI Taxonomy" id="83401"/>
    <lineage>
        <taxon>Bacteria</taxon>
        <taxon>Pseudomonadati</taxon>
        <taxon>Pseudomonadota</taxon>
        <taxon>Alphaproteobacteria</taxon>
        <taxon>Rhodospirillales</taxon>
        <taxon>Rhodospirillaceae</taxon>
        <taxon>Roseospirillum</taxon>
    </lineage>
</organism>
<evidence type="ECO:0000256" key="1">
    <source>
        <dbReference type="ARBA" id="ARBA00022617"/>
    </source>
</evidence>
<feature type="chain" id="PRO_5011747054" description="Cytochrome c domain-containing protein" evidence="6">
    <location>
        <begin position="26"/>
        <end position="144"/>
    </location>
</feature>
<dbReference type="Gene3D" id="1.10.760.10">
    <property type="entry name" value="Cytochrome c-like domain"/>
    <property type="match status" value="1"/>
</dbReference>
<feature type="region of interest" description="Disordered" evidence="5">
    <location>
        <begin position="72"/>
        <end position="109"/>
    </location>
</feature>
<protein>
    <recommendedName>
        <fullName evidence="7">Cytochrome c domain-containing protein</fullName>
    </recommendedName>
</protein>
<dbReference type="InterPro" id="IPR015170">
    <property type="entry name" value="DUF1924_SHP"/>
</dbReference>
<dbReference type="AlphaFoldDB" id="A0A1G8AIS8"/>
<evidence type="ECO:0000256" key="3">
    <source>
        <dbReference type="ARBA" id="ARBA00023004"/>
    </source>
</evidence>
<dbReference type="EMBL" id="FNCV01000005">
    <property type="protein sequence ID" value="SDH20838.1"/>
    <property type="molecule type" value="Genomic_DNA"/>
</dbReference>
<evidence type="ECO:0000256" key="4">
    <source>
        <dbReference type="PROSITE-ProRule" id="PRU00433"/>
    </source>
</evidence>
<dbReference type="InterPro" id="IPR036909">
    <property type="entry name" value="Cyt_c-like_dom_sf"/>
</dbReference>
<feature type="signal peptide" evidence="6">
    <location>
        <begin position="1"/>
        <end position="25"/>
    </location>
</feature>
<evidence type="ECO:0000256" key="5">
    <source>
        <dbReference type="SAM" id="MobiDB-lite"/>
    </source>
</evidence>
<proteinExistence type="predicted"/>
<evidence type="ECO:0000256" key="6">
    <source>
        <dbReference type="SAM" id="SignalP"/>
    </source>
</evidence>
<dbReference type="PROSITE" id="PS51007">
    <property type="entry name" value="CYTC"/>
    <property type="match status" value="1"/>
</dbReference>
<evidence type="ECO:0000313" key="9">
    <source>
        <dbReference type="Proteomes" id="UP000217076"/>
    </source>
</evidence>
<keyword evidence="9" id="KW-1185">Reference proteome</keyword>
<evidence type="ECO:0000256" key="2">
    <source>
        <dbReference type="ARBA" id="ARBA00022723"/>
    </source>
</evidence>
<dbReference type="OrthoDB" id="5295318at2"/>
<keyword evidence="2 4" id="KW-0479">Metal-binding</keyword>
<dbReference type="GO" id="GO:0009055">
    <property type="term" value="F:electron transfer activity"/>
    <property type="evidence" value="ECO:0007669"/>
    <property type="project" value="InterPro"/>
</dbReference>
<name>A0A1G8AIS8_9PROT</name>
<dbReference type="Proteomes" id="UP000217076">
    <property type="component" value="Unassembled WGS sequence"/>
</dbReference>
<feature type="domain" description="Cytochrome c" evidence="7">
    <location>
        <begin position="52"/>
        <end position="144"/>
    </location>
</feature>
<sequence>MFQRTLAGLIGLATASGLGLSPALADPAAERSAILDTLAKEAKAEDPGFAGFSAQRGETLYMTEWSPGSKTPACATCHTTDPRQQGRNAKTGRPIEPMAVSAKPDRFTDPDEVAKQFRRDCDKVLGRACTATEKGDYITFLAGQ</sequence>
<keyword evidence="3 4" id="KW-0408">Iron</keyword>